<dbReference type="GeneID" id="87806851"/>
<dbReference type="Proteomes" id="UP000827549">
    <property type="component" value="Chromosome 3"/>
</dbReference>
<evidence type="ECO:0000313" key="3">
    <source>
        <dbReference type="Proteomes" id="UP000827549"/>
    </source>
</evidence>
<sequence>MPPPKPTKSAFTPDHSLGLVRHVVASALANRGALVSSPLFADVNSNYTYRYNAINSKLKSALQGFCRQFPGAEEVVKEEIAKLSSKASIEGGAARGKKRKAADVSAPNKKARKGTSEVDELAEEELEIKVEVEH</sequence>
<evidence type="ECO:0000256" key="1">
    <source>
        <dbReference type="SAM" id="MobiDB-lite"/>
    </source>
</evidence>
<keyword evidence="3" id="KW-1185">Reference proteome</keyword>
<reference evidence="2" key="1">
    <citation type="submission" date="2023-10" db="EMBL/GenBank/DDBJ databases">
        <authorList>
            <person name="Noh H."/>
        </authorList>
    </citation>
    <scope>NUCLEOTIDE SEQUENCE</scope>
    <source>
        <strain evidence="2">DUCC4014</strain>
    </source>
</reference>
<accession>A0AAF1BPZ6</accession>
<protein>
    <submittedName>
        <fullName evidence="2">Uncharacterized protein</fullName>
    </submittedName>
</protein>
<dbReference type="AlphaFoldDB" id="A0AAF1BPZ6"/>
<evidence type="ECO:0000313" key="2">
    <source>
        <dbReference type="EMBL" id="WOO80098.1"/>
    </source>
</evidence>
<gene>
    <name evidence="2" type="ORF">LOC62_03G003609</name>
</gene>
<dbReference type="RefSeq" id="XP_062626130.1">
    <property type="nucleotide sequence ID" value="XM_062770146.1"/>
</dbReference>
<proteinExistence type="predicted"/>
<dbReference type="EMBL" id="CP086716">
    <property type="protein sequence ID" value="WOO80098.1"/>
    <property type="molecule type" value="Genomic_DNA"/>
</dbReference>
<feature type="region of interest" description="Disordered" evidence="1">
    <location>
        <begin position="87"/>
        <end position="122"/>
    </location>
</feature>
<organism evidence="2 3">
    <name type="scientific">Vanrija pseudolonga</name>
    <dbReference type="NCBI Taxonomy" id="143232"/>
    <lineage>
        <taxon>Eukaryota</taxon>
        <taxon>Fungi</taxon>
        <taxon>Dikarya</taxon>
        <taxon>Basidiomycota</taxon>
        <taxon>Agaricomycotina</taxon>
        <taxon>Tremellomycetes</taxon>
        <taxon>Trichosporonales</taxon>
        <taxon>Trichosporonaceae</taxon>
        <taxon>Vanrija</taxon>
    </lineage>
</organism>
<name>A0AAF1BPZ6_9TREE</name>